<proteinExistence type="inferred from homology"/>
<comment type="similarity">
    <text evidence="1">Belongs to the glycosyltransferase 2 family.</text>
</comment>
<evidence type="ECO:0000313" key="5">
    <source>
        <dbReference type="EMBL" id="RHL62857.1"/>
    </source>
</evidence>
<keyword evidence="2" id="KW-0328">Glycosyltransferase</keyword>
<evidence type="ECO:0000256" key="1">
    <source>
        <dbReference type="ARBA" id="ARBA00006739"/>
    </source>
</evidence>
<dbReference type="AlphaFoldDB" id="A0A415M4F0"/>
<dbReference type="EMBL" id="QROV01000004">
    <property type="protein sequence ID" value="RHL62857.1"/>
    <property type="molecule type" value="Genomic_DNA"/>
</dbReference>
<evidence type="ECO:0000256" key="3">
    <source>
        <dbReference type="ARBA" id="ARBA00022679"/>
    </source>
</evidence>
<evidence type="ECO:0000256" key="2">
    <source>
        <dbReference type="ARBA" id="ARBA00022676"/>
    </source>
</evidence>
<accession>A0A415M4F0</accession>
<feature type="domain" description="Glycosyltransferase 2-like" evidence="4">
    <location>
        <begin position="6"/>
        <end position="138"/>
    </location>
</feature>
<dbReference type="InterPro" id="IPR050834">
    <property type="entry name" value="Glycosyltransf_2"/>
</dbReference>
<evidence type="ECO:0000313" key="6">
    <source>
        <dbReference type="Proteomes" id="UP000283616"/>
    </source>
</evidence>
<dbReference type="InterPro" id="IPR029044">
    <property type="entry name" value="Nucleotide-diphossugar_trans"/>
</dbReference>
<organism evidence="5 6">
    <name type="scientific">Bacteroides thetaiotaomicron</name>
    <dbReference type="NCBI Taxonomy" id="818"/>
    <lineage>
        <taxon>Bacteria</taxon>
        <taxon>Pseudomonadati</taxon>
        <taxon>Bacteroidota</taxon>
        <taxon>Bacteroidia</taxon>
        <taxon>Bacteroidales</taxon>
        <taxon>Bacteroidaceae</taxon>
        <taxon>Bacteroides</taxon>
    </lineage>
</organism>
<name>A0A415M4F0_BACT4</name>
<dbReference type="PANTHER" id="PTHR43685">
    <property type="entry name" value="GLYCOSYLTRANSFERASE"/>
    <property type="match status" value="1"/>
</dbReference>
<dbReference type="RefSeq" id="WP_118417358.1">
    <property type="nucleotide sequence ID" value="NZ_JADNDW010000028.1"/>
</dbReference>
<reference evidence="5 6" key="1">
    <citation type="submission" date="2018-08" db="EMBL/GenBank/DDBJ databases">
        <title>A genome reference for cultivated species of the human gut microbiota.</title>
        <authorList>
            <person name="Zou Y."/>
            <person name="Xue W."/>
            <person name="Luo G."/>
        </authorList>
    </citation>
    <scope>NUCLEOTIDE SEQUENCE [LARGE SCALE GENOMIC DNA]</scope>
    <source>
        <strain evidence="5 6">AF37-12</strain>
    </source>
</reference>
<protein>
    <submittedName>
        <fullName evidence="5">Glycosyltransferase</fullName>
    </submittedName>
</protein>
<gene>
    <name evidence="5" type="ORF">DW011_04170</name>
</gene>
<dbReference type="Proteomes" id="UP000283616">
    <property type="component" value="Unassembled WGS sequence"/>
</dbReference>
<keyword evidence="3 5" id="KW-0808">Transferase</keyword>
<dbReference type="InterPro" id="IPR001173">
    <property type="entry name" value="Glyco_trans_2-like"/>
</dbReference>
<dbReference type="PANTHER" id="PTHR43685:SF5">
    <property type="entry name" value="GLYCOSYLTRANSFERASE EPSE-RELATED"/>
    <property type="match status" value="1"/>
</dbReference>
<comment type="caution">
    <text evidence="5">The sequence shown here is derived from an EMBL/GenBank/DDBJ whole genome shotgun (WGS) entry which is preliminary data.</text>
</comment>
<sequence length="277" mass="32071">MERKYSVCMSVYKNDNVADFFTAVDSIYKQTVPPDEIILVIDGPIPAILQDAIDKLQRQISILKVISLAKNMGHAIARQTCLEAARNELCAVMDADDISVPDRFEKQLKVFEEHSDISVVGGLINEFVGTAGNVVGTRIVPKDDIDIKDYLKSRCPMNLVTVMLKKSDVMKVGGYQDWYCEEDYYLWIRLAVGGYKFYNIQENLVNVRVGEEMYQRRGGRRYFRSEVRLQKYMLDHKIIDFPRYIYNVLVRWVIQVVMPNKIRGWAFQKFARSNKAK</sequence>
<dbReference type="GO" id="GO:0016757">
    <property type="term" value="F:glycosyltransferase activity"/>
    <property type="evidence" value="ECO:0007669"/>
    <property type="project" value="UniProtKB-KW"/>
</dbReference>
<dbReference type="Pfam" id="PF00535">
    <property type="entry name" value="Glycos_transf_2"/>
    <property type="match status" value="1"/>
</dbReference>
<dbReference type="SUPFAM" id="SSF53448">
    <property type="entry name" value="Nucleotide-diphospho-sugar transferases"/>
    <property type="match status" value="1"/>
</dbReference>
<dbReference type="Gene3D" id="3.90.550.10">
    <property type="entry name" value="Spore Coat Polysaccharide Biosynthesis Protein SpsA, Chain A"/>
    <property type="match status" value="1"/>
</dbReference>
<evidence type="ECO:0000259" key="4">
    <source>
        <dbReference type="Pfam" id="PF00535"/>
    </source>
</evidence>